<comment type="caution">
    <text evidence="6">The sequence shown here is derived from an EMBL/GenBank/DDBJ whole genome shotgun (WGS) entry which is preliminary data.</text>
</comment>
<dbReference type="PANTHER" id="PTHR42887:SF2">
    <property type="entry name" value="OS12G0638800 PROTEIN"/>
    <property type="match status" value="1"/>
</dbReference>
<dbReference type="PROSITE" id="PS51257">
    <property type="entry name" value="PROKAR_LIPOPROTEIN"/>
    <property type="match status" value="1"/>
</dbReference>
<dbReference type="PRINTS" id="PR00368">
    <property type="entry name" value="FADPNR"/>
</dbReference>
<dbReference type="Pfam" id="PF22780">
    <property type="entry name" value="HI0933_like_1st"/>
    <property type="match status" value="1"/>
</dbReference>
<evidence type="ECO:0000256" key="3">
    <source>
        <dbReference type="ARBA" id="ARBA00022827"/>
    </source>
</evidence>
<sequence length="406" mass="45540">MTKVGVIGAGPSGIIASCIAANRGHEVTLFEKNNMIGKKLLITGKGRCNITNSSSIDEFFDNIVTNPQFLYSALYTFTNDMLLDLLKEYGLEVKIERGNRVFPVSDKSIDVSKALERYLLKSKVKLLLKTKVTDIYYDESKFKIENDNNEKYIFDKIIITTGGVSYPATGSTGDGYKFAKKLGHTIVSLKPSLVPIEIKSNYLDQVRGLSLKNVELIAKTREGKLIHKEFGEMIFTHFGISGPIVLTMSNYINKYIPNVNLFIDFKPALTDDKLELRILRDFEKYKNKDIKNALVDLLPKNMIDWIINNSSIDPNKKVNQITKSERKKLINSIKRLNLEFVRLRPIEEAIVTSGGIKVDEINPSTMESKIVPGLYFAGEIIDIDALTGGYNLQIAFSTGYLAGINI</sequence>
<feature type="domain" description="RsdA/BaiN/AoA(So)-like Rossmann fold-like" evidence="4">
    <location>
        <begin position="3"/>
        <end position="403"/>
    </location>
</feature>
<evidence type="ECO:0000313" key="6">
    <source>
        <dbReference type="EMBL" id="TFZ39775.1"/>
    </source>
</evidence>
<dbReference type="Gene3D" id="1.10.8.260">
    <property type="entry name" value="HI0933 insert domain-like"/>
    <property type="match status" value="1"/>
</dbReference>
<evidence type="ECO:0000259" key="5">
    <source>
        <dbReference type="Pfam" id="PF22780"/>
    </source>
</evidence>
<dbReference type="NCBIfam" id="TIGR00275">
    <property type="entry name" value="aminoacetone oxidase family FAD-binding enzyme"/>
    <property type="match status" value="1"/>
</dbReference>
<evidence type="ECO:0000256" key="2">
    <source>
        <dbReference type="ARBA" id="ARBA00022630"/>
    </source>
</evidence>
<keyword evidence="3" id="KW-0274">FAD</keyword>
<gene>
    <name evidence="6" type="ORF">E4100_07005</name>
</gene>
<dbReference type="Proteomes" id="UP000298381">
    <property type="component" value="Unassembled WGS sequence"/>
</dbReference>
<evidence type="ECO:0000256" key="1">
    <source>
        <dbReference type="ARBA" id="ARBA00001974"/>
    </source>
</evidence>
<dbReference type="OrthoDB" id="9773233at2"/>
<dbReference type="InterPro" id="IPR057661">
    <property type="entry name" value="RsdA/BaiN/AoA(So)_Rossmann"/>
</dbReference>
<dbReference type="SUPFAM" id="SSF160996">
    <property type="entry name" value="HI0933 insert domain-like"/>
    <property type="match status" value="1"/>
</dbReference>
<dbReference type="Pfam" id="PF03486">
    <property type="entry name" value="HI0933_like"/>
    <property type="match status" value="1"/>
</dbReference>
<protein>
    <submittedName>
        <fullName evidence="6">NAD(P)/FAD-dependent oxidoreductase</fullName>
    </submittedName>
</protein>
<name>A0A4Z0D373_9FIRM</name>
<keyword evidence="7" id="KW-1185">Reference proteome</keyword>
<dbReference type="InterPro" id="IPR055178">
    <property type="entry name" value="RsdA/BaiN/AoA(So)-like_dom"/>
</dbReference>
<dbReference type="InterPro" id="IPR004792">
    <property type="entry name" value="BaiN-like"/>
</dbReference>
<feature type="domain" description="RsdA/BaiN/AoA(So)-like insert" evidence="5">
    <location>
        <begin position="190"/>
        <end position="351"/>
    </location>
</feature>
<organism evidence="6 7">
    <name type="scientific">Soehngenia longivitae</name>
    <dbReference type="NCBI Taxonomy" id="2562294"/>
    <lineage>
        <taxon>Bacteria</taxon>
        <taxon>Bacillati</taxon>
        <taxon>Bacillota</taxon>
        <taxon>Tissierellia</taxon>
        <taxon>Tissierellales</taxon>
        <taxon>Tissierellaceae</taxon>
        <taxon>Soehngenia</taxon>
    </lineage>
</organism>
<dbReference type="RefSeq" id="WP_135271327.1">
    <property type="nucleotide sequence ID" value="NZ_SRIB01000009.1"/>
</dbReference>
<dbReference type="SUPFAM" id="SSF51905">
    <property type="entry name" value="FAD/NAD(P)-binding domain"/>
    <property type="match status" value="1"/>
</dbReference>
<dbReference type="InterPro" id="IPR023166">
    <property type="entry name" value="BaiN-like_dom_sf"/>
</dbReference>
<proteinExistence type="predicted"/>
<accession>A0A4Z0D373</accession>
<keyword evidence="2" id="KW-0285">Flavoprotein</keyword>
<dbReference type="InterPro" id="IPR036188">
    <property type="entry name" value="FAD/NAD-bd_sf"/>
</dbReference>
<dbReference type="Gene3D" id="2.40.30.10">
    <property type="entry name" value="Translation factors"/>
    <property type="match status" value="1"/>
</dbReference>
<dbReference type="Gene3D" id="3.50.50.60">
    <property type="entry name" value="FAD/NAD(P)-binding domain"/>
    <property type="match status" value="1"/>
</dbReference>
<reference evidence="6 7" key="1">
    <citation type="submission" date="2019-03" db="EMBL/GenBank/DDBJ databases">
        <title>Draft genome sequence data and analysis of a Fermenting Bacterium, Soehngenia longevitae strain 1933PT, isolated from petroleum reservoir in Azerbaijan.</title>
        <authorList>
            <person name="Grouzdev D.S."/>
            <person name="Bidzhieva S.K."/>
            <person name="Sokolova D.S."/>
            <person name="Tourova T.P."/>
            <person name="Poltaraus A.B."/>
            <person name="Nazina T.N."/>
        </authorList>
    </citation>
    <scope>NUCLEOTIDE SEQUENCE [LARGE SCALE GENOMIC DNA]</scope>
    <source>
        <strain evidence="6 7">1933P</strain>
    </source>
</reference>
<evidence type="ECO:0000259" key="4">
    <source>
        <dbReference type="Pfam" id="PF03486"/>
    </source>
</evidence>
<evidence type="ECO:0000313" key="7">
    <source>
        <dbReference type="Proteomes" id="UP000298381"/>
    </source>
</evidence>
<dbReference type="EMBL" id="SRIB01000009">
    <property type="protein sequence ID" value="TFZ39775.1"/>
    <property type="molecule type" value="Genomic_DNA"/>
</dbReference>
<dbReference type="PANTHER" id="PTHR42887">
    <property type="entry name" value="OS12G0638800 PROTEIN"/>
    <property type="match status" value="1"/>
</dbReference>
<dbReference type="AlphaFoldDB" id="A0A4Z0D373"/>
<comment type="cofactor">
    <cofactor evidence="1">
        <name>FAD</name>
        <dbReference type="ChEBI" id="CHEBI:57692"/>
    </cofactor>
</comment>